<protein>
    <submittedName>
        <fullName evidence="3">Uncharacterized LOC102226740</fullName>
    </submittedName>
</protein>
<reference evidence="3" key="3">
    <citation type="submission" date="2025-08" db="UniProtKB">
        <authorList>
            <consortium name="Ensembl"/>
        </authorList>
    </citation>
    <scope>IDENTIFICATION</scope>
    <source>
        <strain evidence="3">JP 163 A</strain>
    </source>
</reference>
<sequence>MTPAASRRLRNTGDKVVEKFKAGEDLKQRGGKSWICVSGVRFHTAVAQPGEEVTLRCSNMSTYRSQVFWFKLDDGPLGCISAMLNAESAPTSYGAFQPDKFAMTSDSTNVSLRIRPLDANDSGLYFCGHYFDAFPAVFTATYLKVEGKIMGVSVDSSEEPDGPEHLLNWILGGIVIFLIIVIVGFIVKIRTLYTERLYNIRSNCKSFYLQNLDSHIMNYAALSFPPKAKSNRSPVAERDLGTNVLYAATRQTH</sequence>
<dbReference type="SUPFAM" id="SSF48726">
    <property type="entry name" value="Immunoglobulin"/>
    <property type="match status" value="1"/>
</dbReference>
<name>M4AA54_XIPMA</name>
<keyword evidence="4" id="KW-1185">Reference proteome</keyword>
<reference evidence="3" key="4">
    <citation type="submission" date="2025-09" db="UniProtKB">
        <authorList>
            <consortium name="Ensembl"/>
        </authorList>
    </citation>
    <scope>IDENTIFICATION</scope>
    <source>
        <strain evidence="3">JP 163 A</strain>
    </source>
</reference>
<dbReference type="InterPro" id="IPR013783">
    <property type="entry name" value="Ig-like_fold"/>
</dbReference>
<dbReference type="InterPro" id="IPR036179">
    <property type="entry name" value="Ig-like_dom_sf"/>
</dbReference>
<feature type="transmembrane region" description="Helical" evidence="1">
    <location>
        <begin position="166"/>
        <end position="187"/>
    </location>
</feature>
<dbReference type="HOGENOM" id="CLU_100071_0_0_1"/>
<evidence type="ECO:0000259" key="2">
    <source>
        <dbReference type="PROSITE" id="PS50835"/>
    </source>
</evidence>
<keyword evidence="1" id="KW-0472">Membrane</keyword>
<dbReference type="STRING" id="8083.ENSXMAP00000011348"/>
<reference evidence="4" key="1">
    <citation type="submission" date="2012-01" db="EMBL/GenBank/DDBJ databases">
        <authorList>
            <person name="Walter R."/>
            <person name="Schartl M."/>
            <person name="Warren W."/>
        </authorList>
    </citation>
    <scope>NUCLEOTIDE SEQUENCE [LARGE SCALE GENOMIC DNA]</scope>
    <source>
        <strain evidence="4">JP 163 A</strain>
    </source>
</reference>
<dbReference type="Pfam" id="PF07686">
    <property type="entry name" value="V-set"/>
    <property type="match status" value="1"/>
</dbReference>
<dbReference type="SMART" id="SM00409">
    <property type="entry name" value="IG"/>
    <property type="match status" value="1"/>
</dbReference>
<reference evidence="4" key="2">
    <citation type="journal article" date="2013" name="Nat. Genet.">
        <title>The genome of the platyfish, Xiphophorus maculatus, provides insights into evolutionary adaptation and several complex traits.</title>
        <authorList>
            <person name="Schartl M."/>
            <person name="Walter R.B."/>
            <person name="Shen Y."/>
            <person name="Garcia T."/>
            <person name="Catchen J."/>
            <person name="Amores A."/>
            <person name="Braasch I."/>
            <person name="Chalopin D."/>
            <person name="Volff J.N."/>
            <person name="Lesch K.P."/>
            <person name="Bisazza A."/>
            <person name="Minx P."/>
            <person name="Hillier L."/>
            <person name="Wilson R.K."/>
            <person name="Fuerstenberg S."/>
            <person name="Boore J."/>
            <person name="Searle S."/>
            <person name="Postlethwait J.H."/>
            <person name="Warren W.C."/>
        </authorList>
    </citation>
    <scope>NUCLEOTIDE SEQUENCE [LARGE SCALE GENOMIC DNA]</scope>
    <source>
        <strain evidence="4">JP 163 A</strain>
    </source>
</reference>
<accession>M4AA54</accession>
<dbReference type="InterPro" id="IPR003599">
    <property type="entry name" value="Ig_sub"/>
</dbReference>
<dbReference type="InterPro" id="IPR007110">
    <property type="entry name" value="Ig-like_dom"/>
</dbReference>
<dbReference type="PROSITE" id="PS50835">
    <property type="entry name" value="IG_LIKE"/>
    <property type="match status" value="1"/>
</dbReference>
<dbReference type="GeneTree" id="ENSGT01110000267459"/>
<dbReference type="Proteomes" id="UP000002852">
    <property type="component" value="Unassembled WGS sequence"/>
</dbReference>
<dbReference type="AlphaFoldDB" id="M4AA54"/>
<dbReference type="Gene3D" id="2.60.40.10">
    <property type="entry name" value="Immunoglobulins"/>
    <property type="match status" value="1"/>
</dbReference>
<evidence type="ECO:0000313" key="4">
    <source>
        <dbReference type="Proteomes" id="UP000002852"/>
    </source>
</evidence>
<proteinExistence type="predicted"/>
<keyword evidence="1" id="KW-0812">Transmembrane</keyword>
<evidence type="ECO:0000313" key="3">
    <source>
        <dbReference type="Ensembl" id="ENSXMAP00000011348.2"/>
    </source>
</evidence>
<dbReference type="eggNOG" id="ENOG502SSXG">
    <property type="taxonomic scope" value="Eukaryota"/>
</dbReference>
<dbReference type="InParanoid" id="M4AA54"/>
<evidence type="ECO:0000256" key="1">
    <source>
        <dbReference type="SAM" id="Phobius"/>
    </source>
</evidence>
<organism evidence="3 4">
    <name type="scientific">Xiphophorus maculatus</name>
    <name type="common">Southern platyfish</name>
    <name type="synonym">Platypoecilus maculatus</name>
    <dbReference type="NCBI Taxonomy" id="8083"/>
    <lineage>
        <taxon>Eukaryota</taxon>
        <taxon>Metazoa</taxon>
        <taxon>Chordata</taxon>
        <taxon>Craniata</taxon>
        <taxon>Vertebrata</taxon>
        <taxon>Euteleostomi</taxon>
        <taxon>Actinopterygii</taxon>
        <taxon>Neopterygii</taxon>
        <taxon>Teleostei</taxon>
        <taxon>Neoteleostei</taxon>
        <taxon>Acanthomorphata</taxon>
        <taxon>Ovalentaria</taxon>
        <taxon>Atherinomorphae</taxon>
        <taxon>Cyprinodontiformes</taxon>
        <taxon>Poeciliidae</taxon>
        <taxon>Poeciliinae</taxon>
        <taxon>Xiphophorus</taxon>
    </lineage>
</organism>
<dbReference type="Ensembl" id="ENSXMAT00000011362.2">
    <property type="protein sequence ID" value="ENSXMAP00000011348.2"/>
    <property type="gene ID" value="ENSXMAG00000011328.2"/>
</dbReference>
<dbReference type="InterPro" id="IPR013106">
    <property type="entry name" value="Ig_V-set"/>
</dbReference>
<dbReference type="CDD" id="cd00099">
    <property type="entry name" value="IgV"/>
    <property type="match status" value="1"/>
</dbReference>
<feature type="domain" description="Ig-like" evidence="2">
    <location>
        <begin position="47"/>
        <end position="127"/>
    </location>
</feature>
<keyword evidence="1" id="KW-1133">Transmembrane helix</keyword>